<feature type="chain" id="PRO_5047411270" evidence="2">
    <location>
        <begin position="22"/>
        <end position="465"/>
    </location>
</feature>
<organism evidence="3 4">
    <name type="scientific">Massilia terrae</name>
    <dbReference type="NCBI Taxonomy" id="1811224"/>
    <lineage>
        <taxon>Bacteria</taxon>
        <taxon>Pseudomonadati</taxon>
        <taxon>Pseudomonadota</taxon>
        <taxon>Betaproteobacteria</taxon>
        <taxon>Burkholderiales</taxon>
        <taxon>Oxalobacteraceae</taxon>
        <taxon>Telluria group</taxon>
        <taxon>Massilia</taxon>
    </lineage>
</organism>
<comment type="caution">
    <text evidence="3">The sequence shown here is derived from an EMBL/GenBank/DDBJ whole genome shotgun (WGS) entry which is preliminary data.</text>
</comment>
<feature type="region of interest" description="Disordered" evidence="1">
    <location>
        <begin position="193"/>
        <end position="218"/>
    </location>
</feature>
<dbReference type="RefSeq" id="WP_258812373.1">
    <property type="nucleotide sequence ID" value="NZ_JANUGU010000004.1"/>
</dbReference>
<evidence type="ECO:0000256" key="2">
    <source>
        <dbReference type="SAM" id="SignalP"/>
    </source>
</evidence>
<dbReference type="PANTHER" id="PTHR45632">
    <property type="entry name" value="LD33804P"/>
    <property type="match status" value="1"/>
</dbReference>
<dbReference type="SMART" id="SM00612">
    <property type="entry name" value="Kelch"/>
    <property type="match status" value="3"/>
</dbReference>
<dbReference type="EMBL" id="JANUGU010000004">
    <property type="protein sequence ID" value="MCS0659187.1"/>
    <property type="molecule type" value="Genomic_DNA"/>
</dbReference>
<reference evidence="3 4" key="1">
    <citation type="submission" date="2022-08" db="EMBL/GenBank/DDBJ databases">
        <title>Reclassification of Massilia species as members of the genera Telluria, Duganella, Pseudoduganella, Mokoshia gen. nov. and Zemynaea gen. nov. using orthogonal and non-orthogonal genome-based approaches.</title>
        <authorList>
            <person name="Bowman J.P."/>
        </authorList>
    </citation>
    <scope>NUCLEOTIDE SEQUENCE [LARGE SCALE GENOMIC DNA]</scope>
    <source>
        <strain evidence="3 4">JCM 31606</strain>
    </source>
</reference>
<gene>
    <name evidence="3" type="ORF">NX778_14045</name>
</gene>
<evidence type="ECO:0000256" key="1">
    <source>
        <dbReference type="SAM" id="MobiDB-lite"/>
    </source>
</evidence>
<protein>
    <submittedName>
        <fullName evidence="3">Kelch motif-containing protein</fullName>
    </submittedName>
</protein>
<dbReference type="Gene3D" id="2.130.10.80">
    <property type="entry name" value="Galactose oxidase/kelch, beta-propeller"/>
    <property type="match status" value="4"/>
</dbReference>
<keyword evidence="4" id="KW-1185">Reference proteome</keyword>
<name>A0ABT2CYY5_9BURK</name>
<dbReference type="InterPro" id="IPR015915">
    <property type="entry name" value="Kelch-typ_b-propeller"/>
</dbReference>
<dbReference type="SUPFAM" id="SSF117281">
    <property type="entry name" value="Kelch motif"/>
    <property type="match status" value="2"/>
</dbReference>
<accession>A0ABT2CYY5</accession>
<evidence type="ECO:0000313" key="4">
    <source>
        <dbReference type="Proteomes" id="UP001204621"/>
    </source>
</evidence>
<sequence>MKRRTLLLGAAGLPACLTACGGGGASSSPSPNPVAAKIDSVVMDKPGYFVGDSANITVRFTGTSARLEPGAIAVTNSADVTIGPLTKASTYKLIVTSGTVEVKQDILVPVAYRHTFTTLSMGVARAMHQAVLLADGRVLLIGGEGNGVASPASVIAFNWQTRAFSSIGELSTGRTEHTATVLGDGTVLVVGGSRSTSGTPLAERFDPRTGTSRATAGQPIDNRWQHSATLLPDGKVLIAGGRTSGANANSDTMDLFDPATDQFTRLPARLAFKRYGHVAVKVTDSAVMLYGGATTGGGNAPPEQYDIPGRSAAALAPRASDPATRMNPALVKLADSDYLVAGGALLPNFSALASVTAIAVGGIAINALAPMTVARSGLAGATLADGRALLTGGAIDDPSGDPAKPQVALASTELVALMPNSVQAGPPMAVARYNHTATALPNGMVLVAGGHGADGLALASAELYS</sequence>
<keyword evidence="2" id="KW-0732">Signal</keyword>
<feature type="signal peptide" evidence="2">
    <location>
        <begin position="1"/>
        <end position="21"/>
    </location>
</feature>
<dbReference type="Proteomes" id="UP001204621">
    <property type="component" value="Unassembled WGS sequence"/>
</dbReference>
<proteinExistence type="predicted"/>
<dbReference type="InterPro" id="IPR037293">
    <property type="entry name" value="Gal_Oxidase_central_sf"/>
</dbReference>
<dbReference type="InterPro" id="IPR006652">
    <property type="entry name" value="Kelch_1"/>
</dbReference>
<evidence type="ECO:0000313" key="3">
    <source>
        <dbReference type="EMBL" id="MCS0659187.1"/>
    </source>
</evidence>